<evidence type="ECO:0000313" key="11">
    <source>
        <dbReference type="EMBL" id="MBB3023119.1"/>
    </source>
</evidence>
<comment type="cofactor">
    <cofactor evidence="9">
        <name>Mg(2+)</name>
        <dbReference type="ChEBI" id="CHEBI:18420"/>
    </cofactor>
</comment>
<comment type="similarity">
    <text evidence="2 9">Belongs to the PEPCase type 1 family.</text>
</comment>
<comment type="catalytic activity">
    <reaction evidence="8 9">
        <text>oxaloacetate + phosphate = phosphoenolpyruvate + hydrogencarbonate</text>
        <dbReference type="Rhea" id="RHEA:28370"/>
        <dbReference type="ChEBI" id="CHEBI:16452"/>
        <dbReference type="ChEBI" id="CHEBI:17544"/>
        <dbReference type="ChEBI" id="CHEBI:43474"/>
        <dbReference type="ChEBI" id="CHEBI:58702"/>
        <dbReference type="EC" id="4.1.1.31"/>
    </reaction>
</comment>
<dbReference type="GO" id="GO:0015977">
    <property type="term" value="P:carbon fixation"/>
    <property type="evidence" value="ECO:0007669"/>
    <property type="project" value="UniProtKB-UniRule"/>
</dbReference>
<dbReference type="SUPFAM" id="SSF51621">
    <property type="entry name" value="Phosphoenolpyruvate/pyruvate domain"/>
    <property type="match status" value="1"/>
</dbReference>
<name>A0A839QW91_9MICO</name>
<dbReference type="Gene3D" id="1.20.1440.90">
    <property type="entry name" value="Phosphoenolpyruvate/pyruvate domain"/>
    <property type="match status" value="1"/>
</dbReference>
<dbReference type="NCBIfam" id="NF000584">
    <property type="entry name" value="PRK00009.1"/>
    <property type="match status" value="1"/>
</dbReference>
<dbReference type="GO" id="GO:0008964">
    <property type="term" value="F:phosphoenolpyruvate carboxylase activity"/>
    <property type="evidence" value="ECO:0007669"/>
    <property type="project" value="UniProtKB-UniRule"/>
</dbReference>
<keyword evidence="11" id="KW-0670">Pyruvate</keyword>
<reference evidence="11 12" key="1">
    <citation type="submission" date="2020-08" db="EMBL/GenBank/DDBJ databases">
        <title>Sequencing the genomes of 1000 actinobacteria strains.</title>
        <authorList>
            <person name="Klenk H.-P."/>
        </authorList>
    </citation>
    <scope>NUCLEOTIDE SEQUENCE [LARGE SCALE GENOMIC DNA]</scope>
    <source>
        <strain evidence="11 12">DSM 23040</strain>
    </source>
</reference>
<dbReference type="InterPro" id="IPR018129">
    <property type="entry name" value="PEP_COase_Lys_AS"/>
</dbReference>
<keyword evidence="7 9" id="KW-0120">Carbon dioxide fixation</keyword>
<keyword evidence="6 9" id="KW-0456">Lyase</keyword>
<dbReference type="RefSeq" id="WP_183375988.1">
    <property type="nucleotide sequence ID" value="NZ_CBCSFZ010000012.1"/>
</dbReference>
<dbReference type="InterPro" id="IPR015813">
    <property type="entry name" value="Pyrv/PenolPyrv_kinase-like_dom"/>
</dbReference>
<evidence type="ECO:0000256" key="7">
    <source>
        <dbReference type="ARBA" id="ARBA00023300"/>
    </source>
</evidence>
<dbReference type="InterPro" id="IPR021135">
    <property type="entry name" value="PEP_COase"/>
</dbReference>
<comment type="caution">
    <text evidence="11">The sequence shown here is derived from an EMBL/GenBank/DDBJ whole genome shotgun (WGS) entry which is preliminary data.</text>
</comment>
<dbReference type="GO" id="GO:0006107">
    <property type="term" value="P:oxaloacetate metabolic process"/>
    <property type="evidence" value="ECO:0007669"/>
    <property type="project" value="UniProtKB-UniRule"/>
</dbReference>
<dbReference type="EC" id="4.1.1.31" evidence="3 9"/>
<keyword evidence="5 9" id="KW-0460">Magnesium</keyword>
<dbReference type="GO" id="GO:0006099">
    <property type="term" value="P:tricarboxylic acid cycle"/>
    <property type="evidence" value="ECO:0007669"/>
    <property type="project" value="InterPro"/>
</dbReference>
<dbReference type="InterPro" id="IPR022805">
    <property type="entry name" value="PEP_COase_bac/pln-type"/>
</dbReference>
<organism evidence="11 12">
    <name type="scientific">Helcobacillus massiliensis</name>
    <dbReference type="NCBI Taxonomy" id="521392"/>
    <lineage>
        <taxon>Bacteria</taxon>
        <taxon>Bacillati</taxon>
        <taxon>Actinomycetota</taxon>
        <taxon>Actinomycetes</taxon>
        <taxon>Micrococcales</taxon>
        <taxon>Dermabacteraceae</taxon>
        <taxon>Helcobacillus</taxon>
    </lineage>
</organism>
<gene>
    <name evidence="9" type="primary">ppc</name>
    <name evidence="11" type="ORF">FHX50_001404</name>
</gene>
<protein>
    <recommendedName>
        <fullName evidence="4 9">Phosphoenolpyruvate carboxylase</fullName>
        <shortName evidence="9">PEPC</shortName>
        <shortName evidence="9">PEPCase</shortName>
        <ecNumber evidence="3 9">4.1.1.31</ecNumber>
    </recommendedName>
</protein>
<dbReference type="Pfam" id="PF00311">
    <property type="entry name" value="PEPcase"/>
    <property type="match status" value="1"/>
</dbReference>
<evidence type="ECO:0000256" key="6">
    <source>
        <dbReference type="ARBA" id="ARBA00023239"/>
    </source>
</evidence>
<dbReference type="AlphaFoldDB" id="A0A839QW91"/>
<sequence>MPENMHLPTLTAEFPVVGDDPHIDAPLRATVRRLSTMLGQTLADQHGQELLDLVEEVRQLSKHASSADGDDGTRRAETIQQRLADLPIEQATALTRAFTQYFLLANAAEQVYRVRAIKDTDTDKQWIPTTIGQIADELGPEALQETIDSLDTRLVFTAHPTEASRRAVLTKLRRISDLLDNDTAEGTREREKQDRHLAEIIELIWQTDELRDFQPTPQDEARNALYYLQQIYEITMPGFIEDLRDEARRHGADVPVGRVPLRFGSWIGGDRDGNPYVTADVTRDVLAMQAETALDITRGVLTRLIQSISVSSTIVGVDEEIGDSVDADFAANPAIGDTVRRDLFEREQYRLKLVAMRVKVDRTRDRIRSGSAHQPGVDYASGDEIQADFDEVRDSLRAHRGNRVADGELAIAQSVLAGVGLTLAILDVREHAEKHHDLLTELYALMGEDDLDGSGASYADLTREQRTDLLGRELGRGRPIAGALVGTDDSPLSDSAAAVFSVFTAIRDAHRTYGTDAIQTYIVSMTRGADDLLAVALLAREAGLVDLRGQHPRADIGFTPLLETVDELRGAGRILDELLSNEHYREIVRLRGDRHEVMLGYSDSNKESGVMTSQWEIHQAQRRLRDVAAKHGVTLRLFHGRGGSVGRGGGPTYDAILAQPNGVLEGEIKFTEQGEVISDKYTLPVLARENLDLSLAAVMQGSALHREPRTPKDRLAHFGDVMQQVSDAAFARYRTLIDDENLPEYFVASTPVEQLGELNIGSRPSKRTTSEKGLDGLRAIPWVFGWTQSRQIVPGWFGAGSGLKAAREAGLGADLRDMYEQWHFFRTVISNVEMTLAKTDMNIAAQYVHALVPEHLHHLFDAIRAEYDLTVAEVERLTDVVELLDNNPVLKRTLSVRDRYLDPINHMQVAMLRRVREAQARGEDVSEMEKRALLTTINGVAAGLKNTG</sequence>
<dbReference type="PRINTS" id="PR00150">
    <property type="entry name" value="PEPCARBXLASE"/>
</dbReference>
<comment type="subunit">
    <text evidence="9">Homotetramer.</text>
</comment>
<evidence type="ECO:0000256" key="2">
    <source>
        <dbReference type="ARBA" id="ARBA00008346"/>
    </source>
</evidence>
<evidence type="ECO:0000256" key="9">
    <source>
        <dbReference type="HAMAP-Rule" id="MF_00595"/>
    </source>
</evidence>
<evidence type="ECO:0000256" key="5">
    <source>
        <dbReference type="ARBA" id="ARBA00022842"/>
    </source>
</evidence>
<evidence type="ECO:0000256" key="10">
    <source>
        <dbReference type="PROSITE-ProRule" id="PRU10111"/>
    </source>
</evidence>
<keyword evidence="12" id="KW-1185">Reference proteome</keyword>
<dbReference type="GO" id="GO:0000287">
    <property type="term" value="F:magnesium ion binding"/>
    <property type="evidence" value="ECO:0007669"/>
    <property type="project" value="UniProtKB-UniRule"/>
</dbReference>
<accession>A0A839QW91</accession>
<feature type="active site" evidence="9 10">
    <location>
        <position position="159"/>
    </location>
</feature>
<dbReference type="GO" id="GO:0005829">
    <property type="term" value="C:cytosol"/>
    <property type="evidence" value="ECO:0007669"/>
    <property type="project" value="TreeGrafter"/>
</dbReference>
<evidence type="ECO:0000256" key="8">
    <source>
        <dbReference type="ARBA" id="ARBA00048995"/>
    </source>
</evidence>
<dbReference type="Proteomes" id="UP000568050">
    <property type="component" value="Unassembled WGS sequence"/>
</dbReference>
<proteinExistence type="inferred from homology"/>
<dbReference type="HAMAP" id="MF_00595">
    <property type="entry name" value="PEPcase_type1"/>
    <property type="match status" value="1"/>
</dbReference>
<dbReference type="EMBL" id="JACHWP010000003">
    <property type="protein sequence ID" value="MBB3023119.1"/>
    <property type="molecule type" value="Genomic_DNA"/>
</dbReference>
<comment type="function">
    <text evidence="1 9">Forms oxaloacetate, a four-carbon dicarboxylic acid source for the tricarboxylic acid cycle.</text>
</comment>
<evidence type="ECO:0000256" key="4">
    <source>
        <dbReference type="ARBA" id="ARBA00022419"/>
    </source>
</evidence>
<evidence type="ECO:0000313" key="12">
    <source>
        <dbReference type="Proteomes" id="UP000568050"/>
    </source>
</evidence>
<dbReference type="PANTHER" id="PTHR30523">
    <property type="entry name" value="PHOSPHOENOLPYRUVATE CARBOXYLASE"/>
    <property type="match status" value="1"/>
</dbReference>
<dbReference type="PROSITE" id="PS00781">
    <property type="entry name" value="PEPCASE_1"/>
    <property type="match status" value="1"/>
</dbReference>
<evidence type="ECO:0000256" key="1">
    <source>
        <dbReference type="ARBA" id="ARBA00003670"/>
    </source>
</evidence>
<evidence type="ECO:0000256" key="3">
    <source>
        <dbReference type="ARBA" id="ARBA00012305"/>
    </source>
</evidence>
<dbReference type="PANTHER" id="PTHR30523:SF6">
    <property type="entry name" value="PHOSPHOENOLPYRUVATE CARBOXYLASE"/>
    <property type="match status" value="1"/>
</dbReference>
<feature type="active site" evidence="9">
    <location>
        <position position="606"/>
    </location>
</feature>